<proteinExistence type="predicted"/>
<dbReference type="SUPFAM" id="SSF53474">
    <property type="entry name" value="alpha/beta-Hydrolases"/>
    <property type="match status" value="1"/>
</dbReference>
<dbReference type="EMBL" id="JAUQOM010000002">
    <property type="protein sequence ID" value="MDO7834797.1"/>
    <property type="molecule type" value="Genomic_DNA"/>
</dbReference>
<name>A0ABT8ZJT6_9SPHN</name>
<gene>
    <name evidence="2" type="ORF">Q4610_07030</name>
</gene>
<reference evidence="2" key="1">
    <citation type="submission" date="2023-07" db="EMBL/GenBank/DDBJ databases">
        <title>Bacterial whole genome sequence for Sphingobium sp. HBC34.</title>
        <authorList>
            <person name="Le V."/>
            <person name="Ko S.-R."/>
            <person name="Ahn C.-Y."/>
            <person name="Oh H.-M."/>
        </authorList>
    </citation>
    <scope>NUCLEOTIDE SEQUENCE</scope>
    <source>
        <strain evidence="2">HBC34</strain>
    </source>
</reference>
<keyword evidence="2" id="KW-0378">Hydrolase</keyword>
<dbReference type="GO" id="GO:0016787">
    <property type="term" value="F:hydrolase activity"/>
    <property type="evidence" value="ECO:0007669"/>
    <property type="project" value="UniProtKB-KW"/>
</dbReference>
<dbReference type="InterPro" id="IPR000073">
    <property type="entry name" value="AB_hydrolase_1"/>
</dbReference>
<dbReference type="InterPro" id="IPR029058">
    <property type="entry name" value="AB_hydrolase_fold"/>
</dbReference>
<dbReference type="Pfam" id="PF12697">
    <property type="entry name" value="Abhydrolase_6"/>
    <property type="match status" value="1"/>
</dbReference>
<organism evidence="2 3">
    <name type="scientific">Sphingobium cyanobacteriorum</name>
    <dbReference type="NCBI Taxonomy" id="3063954"/>
    <lineage>
        <taxon>Bacteria</taxon>
        <taxon>Pseudomonadati</taxon>
        <taxon>Pseudomonadota</taxon>
        <taxon>Alphaproteobacteria</taxon>
        <taxon>Sphingomonadales</taxon>
        <taxon>Sphingomonadaceae</taxon>
        <taxon>Sphingobium</taxon>
    </lineage>
</organism>
<dbReference type="Gene3D" id="3.40.50.1820">
    <property type="entry name" value="alpha/beta hydrolase"/>
    <property type="match status" value="1"/>
</dbReference>
<evidence type="ECO:0000259" key="1">
    <source>
        <dbReference type="Pfam" id="PF12697"/>
    </source>
</evidence>
<keyword evidence="3" id="KW-1185">Reference proteome</keyword>
<evidence type="ECO:0000313" key="3">
    <source>
        <dbReference type="Proteomes" id="UP001176471"/>
    </source>
</evidence>
<dbReference type="Proteomes" id="UP001176471">
    <property type="component" value="Unassembled WGS sequence"/>
</dbReference>
<feature type="domain" description="AB hydrolase-1" evidence="1">
    <location>
        <begin position="28"/>
        <end position="268"/>
    </location>
</feature>
<evidence type="ECO:0000313" key="2">
    <source>
        <dbReference type="EMBL" id="MDO7834797.1"/>
    </source>
</evidence>
<comment type="caution">
    <text evidence="2">The sequence shown here is derived from an EMBL/GenBank/DDBJ whole genome shotgun (WGS) entry which is preliminary data.</text>
</comment>
<sequence>MVERTTVMVPGGTLSAFRATAPNPRGLIIALHGGGHDAHYWHHPAAPDASLPILGAALGFDVVILDRAGHGDSIASFPAGLSMAAQVEQIFALADDLGSARGLPVFLIGHSLGATLSLIVAADARAHKIQAVELSGVPVRYHEGQDKQILDVLNQLQAAGEDRMPCLDPQALRMMFFGADGTFDPIVLSDDPADHRSVVAEIVDVIDFPRHVEATARAVRIPVRWCFAAQEASSRVDDAVLATVGDWTRDNPDTRIIVQADCGHNISLHRVGRAYHLAALAFFEEMRVTRK</sequence>
<protein>
    <submittedName>
        <fullName evidence="2">Alpha/beta fold hydrolase</fullName>
    </submittedName>
</protein>
<dbReference type="RefSeq" id="WP_304535273.1">
    <property type="nucleotide sequence ID" value="NZ_JAUQOM010000002.1"/>
</dbReference>
<accession>A0ABT8ZJT6</accession>